<dbReference type="InterPro" id="IPR010982">
    <property type="entry name" value="Lambda_DNA-bd_dom_sf"/>
</dbReference>
<dbReference type="InterPro" id="IPR001387">
    <property type="entry name" value="Cro/C1-type_HTH"/>
</dbReference>
<keyword evidence="4" id="KW-0804">Transcription</keyword>
<evidence type="ECO:0000313" key="7">
    <source>
        <dbReference type="EMBL" id="TNV75005.1"/>
    </source>
</evidence>
<feature type="domain" description="HTH cro/C1-type" evidence="6">
    <location>
        <begin position="25"/>
        <end position="59"/>
    </location>
</feature>
<dbReference type="Gene3D" id="1.10.260.40">
    <property type="entry name" value="lambda repressor-like DNA-binding domains"/>
    <property type="match status" value="1"/>
</dbReference>
<comment type="similarity">
    <text evidence="2">Belongs to the SNF5 family.</text>
</comment>
<comment type="caution">
    <text evidence="7">The sequence shown here is derived from an EMBL/GenBank/DDBJ whole genome shotgun (WGS) entry which is preliminary data.</text>
</comment>
<evidence type="ECO:0000256" key="2">
    <source>
        <dbReference type="ARBA" id="ARBA00010239"/>
    </source>
</evidence>
<dbReference type="GO" id="GO:0003677">
    <property type="term" value="F:DNA binding"/>
    <property type="evidence" value="ECO:0007669"/>
    <property type="project" value="InterPro"/>
</dbReference>
<proteinExistence type="inferred from homology"/>
<evidence type="ECO:0000313" key="8">
    <source>
        <dbReference type="Proteomes" id="UP000785679"/>
    </source>
</evidence>
<evidence type="ECO:0000259" key="6">
    <source>
        <dbReference type="PROSITE" id="PS50943"/>
    </source>
</evidence>
<dbReference type="Proteomes" id="UP000785679">
    <property type="component" value="Unassembled WGS sequence"/>
</dbReference>
<evidence type="ECO:0000256" key="4">
    <source>
        <dbReference type="ARBA" id="ARBA00023163"/>
    </source>
</evidence>
<protein>
    <recommendedName>
        <fullName evidence="6">HTH cro/C1-type domain-containing protein</fullName>
    </recommendedName>
</protein>
<keyword evidence="8" id="KW-1185">Reference proteome</keyword>
<gene>
    <name evidence="7" type="ORF">FGO68_gene14714</name>
</gene>
<name>A0A8J8SY76_HALGN</name>
<dbReference type="Pfam" id="PF04855">
    <property type="entry name" value="SNF5"/>
    <property type="match status" value="1"/>
</dbReference>
<organism evidence="7 8">
    <name type="scientific">Halteria grandinella</name>
    <dbReference type="NCBI Taxonomy" id="5974"/>
    <lineage>
        <taxon>Eukaryota</taxon>
        <taxon>Sar</taxon>
        <taxon>Alveolata</taxon>
        <taxon>Ciliophora</taxon>
        <taxon>Intramacronucleata</taxon>
        <taxon>Spirotrichea</taxon>
        <taxon>Stichotrichia</taxon>
        <taxon>Sporadotrichida</taxon>
        <taxon>Halteriidae</taxon>
        <taxon>Halteria</taxon>
    </lineage>
</organism>
<keyword evidence="3" id="KW-0805">Transcription regulation</keyword>
<dbReference type="SUPFAM" id="SSF47413">
    <property type="entry name" value="lambda repressor-like DNA-binding domains"/>
    <property type="match status" value="1"/>
</dbReference>
<dbReference type="EMBL" id="RRYP01016522">
    <property type="protein sequence ID" value="TNV75005.1"/>
    <property type="molecule type" value="Genomic_DNA"/>
</dbReference>
<evidence type="ECO:0000256" key="3">
    <source>
        <dbReference type="ARBA" id="ARBA00023015"/>
    </source>
</evidence>
<dbReference type="CDD" id="cd00093">
    <property type="entry name" value="HTH_XRE"/>
    <property type="match status" value="1"/>
</dbReference>
<dbReference type="PROSITE" id="PS50943">
    <property type="entry name" value="HTH_CROC1"/>
    <property type="match status" value="1"/>
</dbReference>
<comment type="subcellular location">
    <subcellularLocation>
        <location evidence="1">Nucleus</location>
    </subcellularLocation>
</comment>
<dbReference type="AlphaFoldDB" id="A0A8J8SY76"/>
<reference evidence="7" key="1">
    <citation type="submission" date="2019-06" db="EMBL/GenBank/DDBJ databases">
        <authorList>
            <person name="Zheng W."/>
        </authorList>
    </citation>
    <scope>NUCLEOTIDE SEQUENCE</scope>
    <source>
        <strain evidence="7">QDHG01</strain>
    </source>
</reference>
<accession>A0A8J8SY76</accession>
<dbReference type="InterPro" id="IPR006939">
    <property type="entry name" value="SNF5"/>
</dbReference>
<dbReference type="GO" id="GO:0000228">
    <property type="term" value="C:nuclear chromosome"/>
    <property type="evidence" value="ECO:0007669"/>
    <property type="project" value="InterPro"/>
</dbReference>
<evidence type="ECO:0000256" key="5">
    <source>
        <dbReference type="ARBA" id="ARBA00023242"/>
    </source>
</evidence>
<dbReference type="GO" id="GO:0006338">
    <property type="term" value="P:chromatin remodeling"/>
    <property type="evidence" value="ECO:0007669"/>
    <property type="project" value="InterPro"/>
</dbReference>
<evidence type="ECO:0000256" key="1">
    <source>
        <dbReference type="ARBA" id="ARBA00004123"/>
    </source>
</evidence>
<dbReference type="OrthoDB" id="10258327at2759"/>
<keyword evidence="5" id="KW-0539">Nucleus</keyword>
<sequence>MQSLNPMPAPLGYSEERDKEIKLRLQEIMNKYNIKQVEVAKETGINHSSLSLWLQGKIKGHMVKISETIENYLENFMSNKPRMNTMHISKLNLLKAPNNRIDDDSLDGAFNNGFGTLVPIKLDIELEGKKIKENFLWDKNEPYLTLESFAKILIEEHNLTPMFELEIVNQMRKQINAVFKTNTAPYKPMFEGEAIRVIKLNVRIDSIILRDQFEWDINNPKNSPEDFAECLCADLGLGSEFLLPITHQIREQIIEYQRTAHQDKRLQSYYAKNNMQMQMAEQQASRGYANSVAAMAGQQSVLGNTMIRSIDELVYTPIPGSKMGGILGMGVPGEDQFYGWAPDVQKLTENDLKKIEKQEERKARYDKRKK</sequence>
<dbReference type="PANTHER" id="PTHR10019">
    <property type="entry name" value="SNF5"/>
    <property type="match status" value="1"/>
</dbReference>